<organism evidence="1 2">
    <name type="scientific">Maritimibacter fusiformis</name>
    <dbReference type="NCBI Taxonomy" id="2603819"/>
    <lineage>
        <taxon>Bacteria</taxon>
        <taxon>Pseudomonadati</taxon>
        <taxon>Pseudomonadota</taxon>
        <taxon>Alphaproteobacteria</taxon>
        <taxon>Rhodobacterales</taxon>
        <taxon>Roseobacteraceae</taxon>
        <taxon>Maritimibacter</taxon>
    </lineage>
</organism>
<dbReference type="InterPro" id="IPR045516">
    <property type="entry name" value="DUF6477"/>
</dbReference>
<dbReference type="RefSeq" id="WP_148377887.1">
    <property type="nucleotide sequence ID" value="NZ_VSIY01000006.1"/>
</dbReference>
<accession>A0A5D0RJ64</accession>
<dbReference type="AlphaFoldDB" id="A0A5D0RJ64"/>
<gene>
    <name evidence="1" type="ORF">FVF75_10330</name>
</gene>
<sequence>MTDAMTRLARLRRPSLLIRAARIGLADYNRDRDLKRLTKSPTPPSPRAAFERLFAEETRMDEDRRTGRAGYSPTRHVDVLIALLAEARLAPRVIRHPGA</sequence>
<evidence type="ECO:0000313" key="2">
    <source>
        <dbReference type="Proteomes" id="UP000322080"/>
    </source>
</evidence>
<evidence type="ECO:0000313" key="1">
    <source>
        <dbReference type="EMBL" id="TYB81492.1"/>
    </source>
</evidence>
<name>A0A5D0RJ64_9RHOB</name>
<reference evidence="1 2" key="1">
    <citation type="submission" date="2019-08" db="EMBL/GenBank/DDBJ databases">
        <title>Identification of a novel species of the genus Boseongicola.</title>
        <authorList>
            <person name="Zhang X.-Q."/>
        </authorList>
    </citation>
    <scope>NUCLEOTIDE SEQUENCE [LARGE SCALE GENOMIC DNA]</scope>
    <source>
        <strain evidence="1 2">HY14</strain>
    </source>
</reference>
<dbReference type="Proteomes" id="UP000322080">
    <property type="component" value="Unassembled WGS sequence"/>
</dbReference>
<keyword evidence="2" id="KW-1185">Reference proteome</keyword>
<dbReference type="Pfam" id="PF20083">
    <property type="entry name" value="DUF6477"/>
    <property type="match status" value="1"/>
</dbReference>
<dbReference type="EMBL" id="VSIY01000006">
    <property type="protein sequence ID" value="TYB81492.1"/>
    <property type="molecule type" value="Genomic_DNA"/>
</dbReference>
<protein>
    <submittedName>
        <fullName evidence="1">Uncharacterized protein</fullName>
    </submittedName>
</protein>
<comment type="caution">
    <text evidence="1">The sequence shown here is derived from an EMBL/GenBank/DDBJ whole genome shotgun (WGS) entry which is preliminary data.</text>
</comment>
<proteinExistence type="predicted"/>